<reference evidence="1 2" key="1">
    <citation type="journal article" date="2016" name="Nat. Commun.">
        <title>Thousands of microbial genomes shed light on interconnected biogeochemical processes in an aquifer system.</title>
        <authorList>
            <person name="Anantharaman K."/>
            <person name="Brown C.T."/>
            <person name="Hug L.A."/>
            <person name="Sharon I."/>
            <person name="Castelle C.J."/>
            <person name="Probst A.J."/>
            <person name="Thomas B.C."/>
            <person name="Singh A."/>
            <person name="Wilkins M.J."/>
            <person name="Karaoz U."/>
            <person name="Brodie E.L."/>
            <person name="Williams K.H."/>
            <person name="Hubbard S.S."/>
            <person name="Banfield J.F."/>
        </authorList>
    </citation>
    <scope>NUCLEOTIDE SEQUENCE [LARGE SCALE GENOMIC DNA]</scope>
</reference>
<dbReference type="Gene3D" id="1.10.1740.10">
    <property type="match status" value="1"/>
</dbReference>
<name>A0A1F7FBB2_UNCRA</name>
<protein>
    <recommendedName>
        <fullName evidence="3">RNA polymerase sigma-70 region 2 domain-containing protein</fullName>
    </recommendedName>
</protein>
<organism evidence="1 2">
    <name type="scientific">Candidatus Raymondbacteria bacterium RIFOXYD12_FULL_49_13</name>
    <dbReference type="NCBI Taxonomy" id="1817890"/>
    <lineage>
        <taxon>Bacteria</taxon>
        <taxon>Raymondiibacteriota</taxon>
    </lineage>
</organism>
<evidence type="ECO:0008006" key="3">
    <source>
        <dbReference type="Google" id="ProtNLM"/>
    </source>
</evidence>
<comment type="caution">
    <text evidence="1">The sequence shown here is derived from an EMBL/GenBank/DDBJ whole genome shotgun (WGS) entry which is preliminary data.</text>
</comment>
<dbReference type="EMBL" id="MFYX01000079">
    <property type="protein sequence ID" value="OGK03918.1"/>
    <property type="molecule type" value="Genomic_DNA"/>
</dbReference>
<dbReference type="SUPFAM" id="SSF88946">
    <property type="entry name" value="Sigma2 domain of RNA polymerase sigma factors"/>
    <property type="match status" value="1"/>
</dbReference>
<sequence>MLSSNFRPYFEIARKHPKLARKKERLLIRLARKGDVESKKKIMLHFSGFILFRILTTIHGSSLVDKGEDIFQECFIYADFKLPRYKLWFKKEDGTFASYRFSTYLWKGITGIMMRHLRKQKN</sequence>
<proteinExistence type="predicted"/>
<dbReference type="InterPro" id="IPR013325">
    <property type="entry name" value="RNA_pol_sigma_r2"/>
</dbReference>
<evidence type="ECO:0000313" key="1">
    <source>
        <dbReference type="EMBL" id="OGK03918.1"/>
    </source>
</evidence>
<evidence type="ECO:0000313" key="2">
    <source>
        <dbReference type="Proteomes" id="UP000179243"/>
    </source>
</evidence>
<dbReference type="Proteomes" id="UP000179243">
    <property type="component" value="Unassembled WGS sequence"/>
</dbReference>
<gene>
    <name evidence="1" type="ORF">A2519_19815</name>
</gene>
<dbReference type="GO" id="GO:0003700">
    <property type="term" value="F:DNA-binding transcription factor activity"/>
    <property type="evidence" value="ECO:0007669"/>
    <property type="project" value="InterPro"/>
</dbReference>
<dbReference type="GO" id="GO:0006352">
    <property type="term" value="P:DNA-templated transcription initiation"/>
    <property type="evidence" value="ECO:0007669"/>
    <property type="project" value="InterPro"/>
</dbReference>
<dbReference type="AlphaFoldDB" id="A0A1F7FBB2"/>
<accession>A0A1F7FBB2</accession>